<dbReference type="InterPro" id="IPR036291">
    <property type="entry name" value="NAD(P)-bd_dom_sf"/>
</dbReference>
<name>A0A1K2C8J8_STRAR</name>
<dbReference type="InterPro" id="IPR011032">
    <property type="entry name" value="GroES-like_sf"/>
</dbReference>
<dbReference type="InterPro" id="IPR013149">
    <property type="entry name" value="ADH-like_C"/>
</dbReference>
<evidence type="ECO:0000313" key="3">
    <source>
        <dbReference type="EMBL" id="SFY07217.1"/>
    </source>
</evidence>
<dbReference type="OrthoDB" id="9787435at2"/>
<feature type="domain" description="Enoyl reductase (ER)" evidence="2">
    <location>
        <begin position="13"/>
        <end position="319"/>
    </location>
</feature>
<evidence type="ECO:0000256" key="1">
    <source>
        <dbReference type="SAM" id="MobiDB-lite"/>
    </source>
</evidence>
<reference evidence="3 4" key="1">
    <citation type="submission" date="2016-11" db="EMBL/GenBank/DDBJ databases">
        <authorList>
            <person name="Jaros S."/>
            <person name="Januszkiewicz K."/>
            <person name="Wedrychowicz H."/>
        </authorList>
    </citation>
    <scope>NUCLEOTIDE SEQUENCE [LARGE SCALE GENOMIC DNA]</scope>
    <source>
        <strain evidence="3 4">OK807</strain>
    </source>
</reference>
<dbReference type="InterPro" id="IPR052711">
    <property type="entry name" value="Zinc_ADH-like"/>
</dbReference>
<dbReference type="AlphaFoldDB" id="A0A1K2C8J8"/>
<dbReference type="PANTHER" id="PTHR45033:SF3">
    <property type="entry name" value="DEHYDROGENASE, PUTATIVE (AFU_ORTHOLOGUE AFUA_2G13270)-RELATED"/>
    <property type="match status" value="1"/>
</dbReference>
<organism evidence="3 4">
    <name type="scientific">Streptomyces atratus</name>
    <dbReference type="NCBI Taxonomy" id="1893"/>
    <lineage>
        <taxon>Bacteria</taxon>
        <taxon>Bacillati</taxon>
        <taxon>Actinomycetota</taxon>
        <taxon>Actinomycetes</taxon>
        <taxon>Kitasatosporales</taxon>
        <taxon>Streptomycetaceae</taxon>
        <taxon>Streptomyces</taxon>
    </lineage>
</organism>
<dbReference type="SUPFAM" id="SSF51735">
    <property type="entry name" value="NAD(P)-binding Rossmann-fold domains"/>
    <property type="match status" value="1"/>
</dbReference>
<dbReference type="InterPro" id="IPR013154">
    <property type="entry name" value="ADH-like_N"/>
</dbReference>
<proteinExistence type="predicted"/>
<dbReference type="SUPFAM" id="SSF50129">
    <property type="entry name" value="GroES-like"/>
    <property type="match status" value="1"/>
</dbReference>
<dbReference type="Proteomes" id="UP000181909">
    <property type="component" value="Unassembled WGS sequence"/>
</dbReference>
<dbReference type="Gene3D" id="3.90.180.10">
    <property type="entry name" value="Medium-chain alcohol dehydrogenases, catalytic domain"/>
    <property type="match status" value="1"/>
</dbReference>
<feature type="compositionally biased region" description="Low complexity" evidence="1">
    <location>
        <begin position="322"/>
        <end position="333"/>
    </location>
</feature>
<dbReference type="SMART" id="SM00829">
    <property type="entry name" value="PKS_ER"/>
    <property type="match status" value="1"/>
</dbReference>
<dbReference type="STRING" id="1893.SAMN02787144_1010131"/>
<feature type="region of interest" description="Disordered" evidence="1">
    <location>
        <begin position="322"/>
        <end position="341"/>
    </location>
</feature>
<accession>A0A1K2C8J8</accession>
<protein>
    <submittedName>
        <fullName evidence="3">NADPH:quinone reductase</fullName>
    </submittedName>
</protein>
<dbReference type="GO" id="GO:0016491">
    <property type="term" value="F:oxidoreductase activity"/>
    <property type="evidence" value="ECO:0007669"/>
    <property type="project" value="InterPro"/>
</dbReference>
<dbReference type="Pfam" id="PF08240">
    <property type="entry name" value="ADH_N"/>
    <property type="match status" value="1"/>
</dbReference>
<dbReference type="PANTHER" id="PTHR45033">
    <property type="match status" value="1"/>
</dbReference>
<sequence>MKAVFATAPDPDDPLSTVVVGHRPDPEVPLGWVRVEVRAASLNHKDLWTLRGVGINRDQYPRILGCEAAGERPDGTRVVLYPLLDSPPGMSDETLAMPAAQLVGARPGTLAEYVTAPPESLLPVPDHLSWEEAACLVCTWLPAYRMLFTKAALRPGDTVLVQGAAGGLSTALISLASASGVRTWVTGRSADKRALARRLGASAVYEPGAELPEPVDAVIDSVGRETWTHTLRSVRHGGTVVVAGATTGDVPPARLHRIYFHQINVVGSFSGTREEYGRMLTLMGTTGIRPLVDDVLPAQEARAALKRLADGDVRGNLVLTWPGDAGPAGGPKAFTGERTGR</sequence>
<dbReference type="Pfam" id="PF00107">
    <property type="entry name" value="ADH_zinc_N"/>
    <property type="match status" value="1"/>
</dbReference>
<gene>
    <name evidence="3" type="ORF">SAMN02787144_1010131</name>
</gene>
<evidence type="ECO:0000259" key="2">
    <source>
        <dbReference type="SMART" id="SM00829"/>
    </source>
</evidence>
<dbReference type="EMBL" id="FPJO01000010">
    <property type="protein sequence ID" value="SFY07217.1"/>
    <property type="molecule type" value="Genomic_DNA"/>
</dbReference>
<evidence type="ECO:0000313" key="4">
    <source>
        <dbReference type="Proteomes" id="UP000181909"/>
    </source>
</evidence>
<dbReference type="InterPro" id="IPR020843">
    <property type="entry name" value="ER"/>
</dbReference>
<dbReference type="RefSeq" id="WP_072486367.1">
    <property type="nucleotide sequence ID" value="NZ_CP108276.1"/>
</dbReference>